<dbReference type="EMBL" id="JAEDAK010000002">
    <property type="protein sequence ID" value="MBH9576150.1"/>
    <property type="molecule type" value="Genomic_DNA"/>
</dbReference>
<protein>
    <submittedName>
        <fullName evidence="6">ANTAR domain-containing protein</fullName>
    </submittedName>
</protein>
<name>A0A931J4S5_9BURK</name>
<dbReference type="InterPro" id="IPR029095">
    <property type="entry name" value="NarX-like_N"/>
</dbReference>
<proteinExistence type="predicted"/>
<dbReference type="InterPro" id="IPR005561">
    <property type="entry name" value="ANTAR"/>
</dbReference>
<dbReference type="InterPro" id="IPR011006">
    <property type="entry name" value="CheY-like_superfamily"/>
</dbReference>
<comment type="subcellular location">
    <subcellularLocation>
        <location evidence="1">Membrane</location>
        <topology evidence="1">Multi-pass membrane protein</topology>
    </subcellularLocation>
</comment>
<feature type="domain" description="ANTAR" evidence="5">
    <location>
        <begin position="49"/>
        <end position="110"/>
    </location>
</feature>
<evidence type="ECO:0000259" key="5">
    <source>
        <dbReference type="PROSITE" id="PS50921"/>
    </source>
</evidence>
<keyword evidence="2" id="KW-0812">Transmembrane</keyword>
<gene>
    <name evidence="6" type="ORF">I7X39_04440</name>
</gene>
<dbReference type="GO" id="GO:0003723">
    <property type="term" value="F:RNA binding"/>
    <property type="evidence" value="ECO:0007669"/>
    <property type="project" value="InterPro"/>
</dbReference>
<comment type="caution">
    <text evidence="6">The sequence shown here is derived from an EMBL/GenBank/DDBJ whole genome shotgun (WGS) entry which is preliminary data.</text>
</comment>
<reference evidence="6" key="1">
    <citation type="submission" date="2020-12" db="EMBL/GenBank/DDBJ databases">
        <title>The genome sequence of Inhella sp. 1Y17.</title>
        <authorList>
            <person name="Liu Y."/>
        </authorList>
    </citation>
    <scope>NUCLEOTIDE SEQUENCE</scope>
    <source>
        <strain evidence="6">1Y17</strain>
    </source>
</reference>
<dbReference type="AlphaFoldDB" id="A0A931J4S5"/>
<evidence type="ECO:0000313" key="6">
    <source>
        <dbReference type="EMBL" id="MBH9576150.1"/>
    </source>
</evidence>
<dbReference type="RefSeq" id="WP_198109755.1">
    <property type="nucleotide sequence ID" value="NZ_JAEDAK010000002.1"/>
</dbReference>
<dbReference type="Pfam" id="PF03861">
    <property type="entry name" value="ANTAR"/>
    <property type="match status" value="1"/>
</dbReference>
<sequence length="347" mass="38148">MSPVIALHPLRVALPPDAPAALQQGLLAAGCTVLAQEQAGPGTDWVLCSAQEWAALQAARQQLDERRWTERAKGVLMQCQQLDEAQAYKLLRDAAMQAQTRLSELARHLVQQHERAEALERAGAQRMLSQRLLRLQAQALLGLEPAAAAALQAESAARIEANLARLHELLHGPLREVLGPVQQAWGQLQQALQGEPRRADLPRQDAAAQQLLDCSEALVTALTEAGQERPPRLLVLCTRQRLLSQRLVKEALLAQLDPAHDPQRLALGLDEFLRALQTLRNAPLHSPGLQSAFDAVDREWDRLLRGLRQGSGGSPALRDLCERSERLLQALDALTQVVQRSLQTLLS</sequence>
<evidence type="ECO:0000313" key="7">
    <source>
        <dbReference type="Proteomes" id="UP000613266"/>
    </source>
</evidence>
<evidence type="ECO:0000256" key="4">
    <source>
        <dbReference type="ARBA" id="ARBA00023136"/>
    </source>
</evidence>
<evidence type="ECO:0000256" key="1">
    <source>
        <dbReference type="ARBA" id="ARBA00004141"/>
    </source>
</evidence>
<dbReference type="GO" id="GO:0016020">
    <property type="term" value="C:membrane"/>
    <property type="evidence" value="ECO:0007669"/>
    <property type="project" value="UniProtKB-SubCell"/>
</dbReference>
<keyword evidence="4" id="KW-0472">Membrane</keyword>
<evidence type="ECO:0000256" key="3">
    <source>
        <dbReference type="ARBA" id="ARBA00022989"/>
    </source>
</evidence>
<dbReference type="SMART" id="SM01012">
    <property type="entry name" value="ANTAR"/>
    <property type="match status" value="1"/>
</dbReference>
<keyword evidence="3" id="KW-1133">Transmembrane helix</keyword>
<dbReference type="Pfam" id="PF13675">
    <property type="entry name" value="PilJ"/>
    <property type="match status" value="2"/>
</dbReference>
<dbReference type="Gene3D" id="1.10.10.10">
    <property type="entry name" value="Winged helix-like DNA-binding domain superfamily/Winged helix DNA-binding domain"/>
    <property type="match status" value="1"/>
</dbReference>
<keyword evidence="7" id="KW-1185">Reference proteome</keyword>
<organism evidence="6 7">
    <name type="scientific">Inhella proteolytica</name>
    <dbReference type="NCBI Taxonomy" id="2795029"/>
    <lineage>
        <taxon>Bacteria</taxon>
        <taxon>Pseudomonadati</taxon>
        <taxon>Pseudomonadota</taxon>
        <taxon>Betaproteobacteria</taxon>
        <taxon>Burkholderiales</taxon>
        <taxon>Sphaerotilaceae</taxon>
        <taxon>Inhella</taxon>
    </lineage>
</organism>
<dbReference type="InterPro" id="IPR036388">
    <property type="entry name" value="WH-like_DNA-bd_sf"/>
</dbReference>
<accession>A0A931J4S5</accession>
<evidence type="ECO:0000256" key="2">
    <source>
        <dbReference type="ARBA" id="ARBA00022692"/>
    </source>
</evidence>
<dbReference type="Proteomes" id="UP000613266">
    <property type="component" value="Unassembled WGS sequence"/>
</dbReference>
<dbReference type="PROSITE" id="PS50921">
    <property type="entry name" value="ANTAR"/>
    <property type="match status" value="1"/>
</dbReference>
<dbReference type="SUPFAM" id="SSF52172">
    <property type="entry name" value="CheY-like"/>
    <property type="match status" value="1"/>
</dbReference>